<evidence type="ECO:0000313" key="3">
    <source>
        <dbReference type="Proteomes" id="UP000605201"/>
    </source>
</evidence>
<gene>
    <name evidence="2" type="ORF">H8D96_05480</name>
</gene>
<dbReference type="EMBL" id="JACNIG010000138">
    <property type="protein sequence ID" value="MBC8431351.1"/>
    <property type="molecule type" value="Genomic_DNA"/>
</dbReference>
<feature type="transmembrane region" description="Helical" evidence="1">
    <location>
        <begin position="7"/>
        <end position="25"/>
    </location>
</feature>
<comment type="caution">
    <text evidence="2">The sequence shown here is derived from an EMBL/GenBank/DDBJ whole genome shotgun (WGS) entry which is preliminary data.</text>
</comment>
<keyword evidence="1" id="KW-0472">Membrane</keyword>
<sequence length="294" mass="33927">MKKLITKLYILGFMVLTLFFMHIIWKVTFGHLFDENSFIKKAVAIAKMQTLAEKPKGELSFEKAILEGEERVKHYLGYRVLEEVRLKDHFHHIDFDFKPDKRSYCIACHGDMPHGKVKELRAFGNMHASYIACQTCHVRLEGDAKTGVFKWHHRVTGEIVSSPVKEGVFPGAYESKIIPFERLNGKLQRIDTQEKIDFAKEYSTQEKTLSDLQKSKAKKIIHKIVSKKPYMCEDCHQKEAPVLPFEDLGYPKRRIDAFVSTEVVGMIRNYTKFYMPRILQPGVEGEGEKPANAS</sequence>
<dbReference type="AlphaFoldDB" id="A0A8J6NZT7"/>
<evidence type="ECO:0000313" key="2">
    <source>
        <dbReference type="EMBL" id="MBC8431351.1"/>
    </source>
</evidence>
<protein>
    <recommendedName>
        <fullName evidence="4">Cytochrome c-552/4 domain-containing protein</fullName>
    </recommendedName>
</protein>
<dbReference type="SUPFAM" id="SSF48695">
    <property type="entry name" value="Multiheme cytochromes"/>
    <property type="match status" value="2"/>
</dbReference>
<reference evidence="2 3" key="1">
    <citation type="submission" date="2020-08" db="EMBL/GenBank/DDBJ databases">
        <title>Bridging the membrane lipid divide: bacteria of the FCB group superphylum have the potential to synthesize archaeal ether lipids.</title>
        <authorList>
            <person name="Villanueva L."/>
            <person name="Von Meijenfeldt F.A.B."/>
            <person name="Westbye A.B."/>
            <person name="Yadav S."/>
            <person name="Hopmans E.C."/>
            <person name="Dutilh B.E."/>
            <person name="Sinninghe Damste J.S."/>
        </authorList>
    </citation>
    <scope>NUCLEOTIDE SEQUENCE [LARGE SCALE GENOMIC DNA]</scope>
    <source>
        <strain evidence="2">NIOZ-UU17</strain>
    </source>
</reference>
<evidence type="ECO:0008006" key="4">
    <source>
        <dbReference type="Google" id="ProtNLM"/>
    </source>
</evidence>
<name>A0A8J6NZT7_9BACT</name>
<dbReference type="InterPro" id="IPR036280">
    <property type="entry name" value="Multihaem_cyt_sf"/>
</dbReference>
<organism evidence="2 3">
    <name type="scientific">Candidatus Desulfatibia vada</name>
    <dbReference type="NCBI Taxonomy" id="2841696"/>
    <lineage>
        <taxon>Bacteria</taxon>
        <taxon>Pseudomonadati</taxon>
        <taxon>Thermodesulfobacteriota</taxon>
        <taxon>Desulfobacteria</taxon>
        <taxon>Desulfobacterales</taxon>
        <taxon>Desulfobacterales incertae sedis</taxon>
        <taxon>Candidatus Desulfatibia</taxon>
    </lineage>
</organism>
<accession>A0A8J6NZT7</accession>
<keyword evidence="1" id="KW-1133">Transmembrane helix</keyword>
<evidence type="ECO:0000256" key="1">
    <source>
        <dbReference type="SAM" id="Phobius"/>
    </source>
</evidence>
<keyword evidence="1" id="KW-0812">Transmembrane</keyword>
<dbReference type="Proteomes" id="UP000605201">
    <property type="component" value="Unassembled WGS sequence"/>
</dbReference>
<proteinExistence type="predicted"/>